<dbReference type="PANTHER" id="PTHR40114:SF1">
    <property type="entry name" value="SLR0698 PROTEIN"/>
    <property type="match status" value="1"/>
</dbReference>
<dbReference type="RefSeq" id="WP_256538086.1">
    <property type="nucleotide sequence ID" value="NZ_JANHOH010000001.1"/>
</dbReference>
<evidence type="ECO:0000259" key="1">
    <source>
        <dbReference type="PROSITE" id="PS51707"/>
    </source>
</evidence>
<feature type="domain" description="CYTH" evidence="1">
    <location>
        <begin position="2"/>
        <end position="149"/>
    </location>
</feature>
<dbReference type="PANTHER" id="PTHR40114">
    <property type="entry name" value="SLR0698 PROTEIN"/>
    <property type="match status" value="1"/>
</dbReference>
<dbReference type="Pfam" id="PF01928">
    <property type="entry name" value="CYTH"/>
    <property type="match status" value="1"/>
</dbReference>
<dbReference type="InterPro" id="IPR033469">
    <property type="entry name" value="CYTH-like_dom_sf"/>
</dbReference>
<dbReference type="Proteomes" id="UP001204376">
    <property type="component" value="Unassembled WGS sequence"/>
</dbReference>
<reference evidence="2 3" key="1">
    <citation type="submission" date="2022-07" db="EMBL/GenBank/DDBJ databases">
        <title>Mucilaginibacter sp. JC4.</title>
        <authorList>
            <person name="Le V."/>
            <person name="Ko S.-R."/>
            <person name="Ahn C.-Y."/>
            <person name="Oh H.-M."/>
        </authorList>
    </citation>
    <scope>NUCLEOTIDE SEQUENCE [LARGE SCALE GENOMIC DNA]</scope>
    <source>
        <strain evidence="2 3">JC4</strain>
    </source>
</reference>
<comment type="caution">
    <text evidence="2">The sequence shown here is derived from an EMBL/GenBank/DDBJ whole genome shotgun (WGS) entry which is preliminary data.</text>
</comment>
<dbReference type="SUPFAM" id="SSF55154">
    <property type="entry name" value="CYTH-like phosphatases"/>
    <property type="match status" value="1"/>
</dbReference>
<dbReference type="InterPro" id="IPR012042">
    <property type="entry name" value="NeuTTM/CthTTM-like"/>
</dbReference>
<gene>
    <name evidence="2" type="ORF">NPE20_08005</name>
</gene>
<dbReference type="InterPro" id="IPR023577">
    <property type="entry name" value="CYTH_domain"/>
</dbReference>
<accession>A0ABT1SZW5</accession>
<evidence type="ECO:0000313" key="2">
    <source>
        <dbReference type="EMBL" id="MCQ6957896.1"/>
    </source>
</evidence>
<protein>
    <submittedName>
        <fullName evidence="2">CYTH domain-containing protein</fullName>
    </submittedName>
</protein>
<name>A0ABT1SZW5_9SPHI</name>
<keyword evidence="3" id="KW-1185">Reference proteome</keyword>
<dbReference type="SMART" id="SM01118">
    <property type="entry name" value="CYTH"/>
    <property type="match status" value="1"/>
</dbReference>
<dbReference type="EMBL" id="JANHOH010000001">
    <property type="protein sequence ID" value="MCQ6957896.1"/>
    <property type="molecule type" value="Genomic_DNA"/>
</dbReference>
<dbReference type="Gene3D" id="2.40.320.10">
    <property type="entry name" value="Hypothetical Protein Pfu-838710-001"/>
    <property type="match status" value="1"/>
</dbReference>
<dbReference type="PROSITE" id="PS51707">
    <property type="entry name" value="CYTH"/>
    <property type="match status" value="1"/>
</dbReference>
<dbReference type="CDD" id="cd07891">
    <property type="entry name" value="CYTH-like_CthTTM-like_1"/>
    <property type="match status" value="1"/>
</dbReference>
<sequence>MPTEIERKFLVDHQKWGAFIKPTGKLYKQGYILSDEKRTVRIRVTSDAAYITLKGASTGISRSEYEYTIPVNEGNEILDNFATSLIQKTRYNIEYAGHTWEVDVFTGDNNGLIVAEIELQNEDEQFEKPEWVGQEVSHDNRYTNASLSVYPYKDWK</sequence>
<organism evidence="2 3">
    <name type="scientific">Mucilaginibacter aquariorum</name>
    <dbReference type="NCBI Taxonomy" id="2967225"/>
    <lineage>
        <taxon>Bacteria</taxon>
        <taxon>Pseudomonadati</taxon>
        <taxon>Bacteroidota</taxon>
        <taxon>Sphingobacteriia</taxon>
        <taxon>Sphingobacteriales</taxon>
        <taxon>Sphingobacteriaceae</taxon>
        <taxon>Mucilaginibacter</taxon>
    </lineage>
</organism>
<proteinExistence type="predicted"/>
<dbReference type="PIRSF" id="PIRSF016487">
    <property type="entry name" value="CYTH_UCP016487"/>
    <property type="match status" value="1"/>
</dbReference>
<evidence type="ECO:0000313" key="3">
    <source>
        <dbReference type="Proteomes" id="UP001204376"/>
    </source>
</evidence>